<sequence length="262" mass="28495">MASTCTNESFVPNGEGDGEGAGDGVGEQHGGGPDGELSVSIIVPVRDEEAGIETTLRALRTAFGDCELIVVDGGSRDATVARAEPHATVLHADGGRGPQLNAGAAAARGDVLWFVHADAQLDPGALPALRAALADERVVGGGCRLRFDRTGPVLRWLQWTSNLRARHLHWIFGDQAMFVRRSTFDEVGGFPEIPIMEDLEMSRRLARRGRLAVLPTPCTASARRLVDQGPARMLVLMQLYKLQYFLGVDPHTIRRRYEARHR</sequence>
<organism evidence="12 13">
    <name type="scientific">Actinomycetospora endophytica</name>
    <dbReference type="NCBI Taxonomy" id="2291215"/>
    <lineage>
        <taxon>Bacteria</taxon>
        <taxon>Bacillati</taxon>
        <taxon>Actinomycetota</taxon>
        <taxon>Actinomycetes</taxon>
        <taxon>Pseudonocardiales</taxon>
        <taxon>Pseudonocardiaceae</taxon>
        <taxon>Actinomycetospora</taxon>
    </lineage>
</organism>
<protein>
    <recommendedName>
        <fullName evidence="9">4,4'-diaponeurosporenoate glycosyltransferase</fullName>
    </recommendedName>
</protein>
<keyword evidence="3" id="KW-0328">Glycosyltransferase</keyword>
<dbReference type="InterPro" id="IPR001173">
    <property type="entry name" value="Glyco_trans_2-like"/>
</dbReference>
<evidence type="ECO:0000256" key="8">
    <source>
        <dbReference type="ARBA" id="ARBA00038120"/>
    </source>
</evidence>
<evidence type="ECO:0000256" key="1">
    <source>
        <dbReference type="ARBA" id="ARBA00004236"/>
    </source>
</evidence>
<accession>A0ABS8P8L8</accession>
<feature type="compositionally biased region" description="Gly residues" evidence="10">
    <location>
        <begin position="19"/>
        <end position="34"/>
    </location>
</feature>
<evidence type="ECO:0000256" key="4">
    <source>
        <dbReference type="ARBA" id="ARBA00022679"/>
    </source>
</evidence>
<comment type="pathway">
    <text evidence="7">Carotenoid biosynthesis; staphyloxanthin biosynthesis; staphyloxanthin from farnesyl diphosphate: step 4/5.</text>
</comment>
<comment type="subcellular location">
    <subcellularLocation>
        <location evidence="1">Cell membrane</location>
    </subcellularLocation>
</comment>
<gene>
    <name evidence="12" type="ORF">LQ327_10140</name>
</gene>
<dbReference type="Gene3D" id="3.90.550.10">
    <property type="entry name" value="Spore Coat Polysaccharide Biosynthesis Protein SpsA, Chain A"/>
    <property type="match status" value="1"/>
</dbReference>
<dbReference type="RefSeq" id="WP_230732380.1">
    <property type="nucleotide sequence ID" value="NZ_JAJNDB010000001.1"/>
</dbReference>
<reference evidence="12 13" key="1">
    <citation type="submission" date="2021-11" db="EMBL/GenBank/DDBJ databases">
        <title>Draft genome sequence of Actinomycetospora sp. SF1 isolated from the rhizosphere soil.</title>
        <authorList>
            <person name="Duangmal K."/>
            <person name="Chantavorakit T."/>
        </authorList>
    </citation>
    <scope>NUCLEOTIDE SEQUENCE [LARGE SCALE GENOMIC DNA]</scope>
    <source>
        <strain evidence="12 13">TBRC 5722</strain>
    </source>
</reference>
<name>A0ABS8P8L8_9PSEU</name>
<dbReference type="InterPro" id="IPR026461">
    <property type="entry name" value="Trfase_2_rSAM/seldom_assoc"/>
</dbReference>
<evidence type="ECO:0000256" key="9">
    <source>
        <dbReference type="ARBA" id="ARBA00040345"/>
    </source>
</evidence>
<proteinExistence type="inferred from homology"/>
<dbReference type="NCBIfam" id="TIGR04283">
    <property type="entry name" value="glyco_like_mftF"/>
    <property type="match status" value="1"/>
</dbReference>
<dbReference type="Proteomes" id="UP001199469">
    <property type="component" value="Unassembled WGS sequence"/>
</dbReference>
<comment type="caution">
    <text evidence="12">The sequence shown here is derived from an EMBL/GenBank/DDBJ whole genome shotgun (WGS) entry which is preliminary data.</text>
</comment>
<comment type="similarity">
    <text evidence="8">Belongs to the glycosyltransferase 2 family. CrtQ subfamily.</text>
</comment>
<evidence type="ECO:0000256" key="6">
    <source>
        <dbReference type="ARBA" id="ARBA00037281"/>
    </source>
</evidence>
<dbReference type="CDD" id="cd02522">
    <property type="entry name" value="GT_2_like_a"/>
    <property type="match status" value="1"/>
</dbReference>
<feature type="compositionally biased region" description="Polar residues" evidence="10">
    <location>
        <begin position="1"/>
        <end position="10"/>
    </location>
</feature>
<dbReference type="PANTHER" id="PTHR43646:SF2">
    <property type="entry name" value="GLYCOSYLTRANSFERASE 2-LIKE DOMAIN-CONTAINING PROTEIN"/>
    <property type="match status" value="1"/>
</dbReference>
<dbReference type="SUPFAM" id="SSF53448">
    <property type="entry name" value="Nucleotide-diphospho-sugar transferases"/>
    <property type="match status" value="1"/>
</dbReference>
<feature type="region of interest" description="Disordered" evidence="10">
    <location>
        <begin position="1"/>
        <end position="38"/>
    </location>
</feature>
<keyword evidence="4" id="KW-0808">Transferase</keyword>
<dbReference type="PANTHER" id="PTHR43646">
    <property type="entry name" value="GLYCOSYLTRANSFERASE"/>
    <property type="match status" value="1"/>
</dbReference>
<dbReference type="EMBL" id="JAJNDB010000001">
    <property type="protein sequence ID" value="MCD2193736.1"/>
    <property type="molecule type" value="Genomic_DNA"/>
</dbReference>
<evidence type="ECO:0000256" key="3">
    <source>
        <dbReference type="ARBA" id="ARBA00022676"/>
    </source>
</evidence>
<evidence type="ECO:0000256" key="7">
    <source>
        <dbReference type="ARBA" id="ARBA00037904"/>
    </source>
</evidence>
<evidence type="ECO:0000256" key="5">
    <source>
        <dbReference type="ARBA" id="ARBA00023136"/>
    </source>
</evidence>
<feature type="domain" description="Glycosyltransferase 2-like" evidence="11">
    <location>
        <begin position="40"/>
        <end position="155"/>
    </location>
</feature>
<evidence type="ECO:0000259" key="11">
    <source>
        <dbReference type="Pfam" id="PF00535"/>
    </source>
</evidence>
<evidence type="ECO:0000313" key="13">
    <source>
        <dbReference type="Proteomes" id="UP001199469"/>
    </source>
</evidence>
<evidence type="ECO:0000256" key="10">
    <source>
        <dbReference type="SAM" id="MobiDB-lite"/>
    </source>
</evidence>
<keyword evidence="2" id="KW-1003">Cell membrane</keyword>
<keyword evidence="5" id="KW-0472">Membrane</keyword>
<dbReference type="Pfam" id="PF00535">
    <property type="entry name" value="Glycos_transf_2"/>
    <property type="match status" value="1"/>
</dbReference>
<comment type="function">
    <text evidence="6">Catalyzes the glycosylation of 4,4'-diaponeurosporenoate, i.e. the esterification of glucose at the C1'' position with the carboxyl group of 4,4'-diaponeurosporenic acid, to form glycosyl-4,4'-diaponeurosporenoate. This is a step in the biosynthesis of staphyloxanthin, an orange pigment present in most staphylococci strains.</text>
</comment>
<evidence type="ECO:0000256" key="2">
    <source>
        <dbReference type="ARBA" id="ARBA00022475"/>
    </source>
</evidence>
<keyword evidence="13" id="KW-1185">Reference proteome</keyword>
<dbReference type="InterPro" id="IPR029044">
    <property type="entry name" value="Nucleotide-diphossugar_trans"/>
</dbReference>
<evidence type="ECO:0000313" key="12">
    <source>
        <dbReference type="EMBL" id="MCD2193736.1"/>
    </source>
</evidence>